<dbReference type="InterPro" id="IPR050744">
    <property type="entry name" value="AI-2_Isomerase_LsrG"/>
</dbReference>
<feature type="domain" description="ABM" evidence="1">
    <location>
        <begin position="2"/>
        <end position="91"/>
    </location>
</feature>
<dbReference type="InterPro" id="IPR011008">
    <property type="entry name" value="Dimeric_a/b-barrel"/>
</dbReference>
<keyword evidence="2" id="KW-0503">Monooxygenase</keyword>
<evidence type="ECO:0000313" key="2">
    <source>
        <dbReference type="EMBL" id="MDE8034498.1"/>
    </source>
</evidence>
<gene>
    <name evidence="2" type="ORF">OQ257_04880</name>
</gene>
<proteinExistence type="predicted"/>
<reference evidence="2" key="2">
    <citation type="journal article" date="2023" name="Pathogens">
        <title>Pathological Features and Genomic Characterization of an Actinobacillus equuli subsp. equuli Bearing Unique Virulence-Associated Genes from an Adult Horse with Pleuropneumonia.</title>
        <authorList>
            <person name="Kamali M."/>
            <person name="Carossino M."/>
            <person name="Del Piero F."/>
            <person name="Peak L."/>
            <person name="Mitchell M.S."/>
            <person name="Willette J."/>
            <person name="Baker R."/>
            <person name="Li F."/>
            <person name="Kenez A."/>
            <person name="Balasuriya U.B.R."/>
            <person name="Go Y.Y."/>
        </authorList>
    </citation>
    <scope>NUCLEOTIDE SEQUENCE</scope>
    <source>
        <strain evidence="2">4524</strain>
    </source>
</reference>
<dbReference type="Gene3D" id="3.30.70.100">
    <property type="match status" value="1"/>
</dbReference>
<accession>A0A9X4JD30</accession>
<name>A0A9X4JD30_ACTEU</name>
<keyword evidence="2" id="KW-0560">Oxidoreductase</keyword>
<dbReference type="PANTHER" id="PTHR33336">
    <property type="entry name" value="QUINOL MONOOXYGENASE YGIN-RELATED"/>
    <property type="match status" value="1"/>
</dbReference>
<evidence type="ECO:0000313" key="3">
    <source>
        <dbReference type="Proteomes" id="UP001142444"/>
    </source>
</evidence>
<reference evidence="2" key="1">
    <citation type="submission" date="2022-11" db="EMBL/GenBank/DDBJ databases">
        <authorList>
            <person name="Kamali M."/>
            <person name="Peak L."/>
            <person name="Go Y.Y."/>
            <person name="Balasuriya U.B.R."/>
            <person name="Carossino M."/>
        </authorList>
    </citation>
    <scope>NUCLEOTIDE SEQUENCE</scope>
    <source>
        <strain evidence="2">4524</strain>
    </source>
</reference>
<dbReference type="RefSeq" id="WP_275217694.1">
    <property type="nucleotide sequence ID" value="NZ_CP103813.1"/>
</dbReference>
<evidence type="ECO:0000259" key="1">
    <source>
        <dbReference type="PROSITE" id="PS51725"/>
    </source>
</evidence>
<dbReference type="AlphaFoldDB" id="A0A9X4JD30"/>
<dbReference type="PROSITE" id="PS51725">
    <property type="entry name" value="ABM"/>
    <property type="match status" value="1"/>
</dbReference>
<dbReference type="Pfam" id="PF03992">
    <property type="entry name" value="ABM"/>
    <property type="match status" value="1"/>
</dbReference>
<sequence>MIAVYAVAVVKPEHIDTFKTLVNSLIEASRQDKGCVSYQLGTVAGKENTFAFVEQWQSMADLEAHTQQAHFTQAVEKFADLLSQPLDINVVELF</sequence>
<organism evidence="2 3">
    <name type="scientific">Actinobacillus equuli subsp. equuli</name>
    <dbReference type="NCBI Taxonomy" id="202947"/>
    <lineage>
        <taxon>Bacteria</taxon>
        <taxon>Pseudomonadati</taxon>
        <taxon>Pseudomonadota</taxon>
        <taxon>Gammaproteobacteria</taxon>
        <taxon>Pasteurellales</taxon>
        <taxon>Pasteurellaceae</taxon>
        <taxon>Actinobacillus</taxon>
    </lineage>
</organism>
<dbReference type="Proteomes" id="UP001142444">
    <property type="component" value="Unassembled WGS sequence"/>
</dbReference>
<dbReference type="GO" id="GO:0004497">
    <property type="term" value="F:monooxygenase activity"/>
    <property type="evidence" value="ECO:0007669"/>
    <property type="project" value="UniProtKB-KW"/>
</dbReference>
<comment type="caution">
    <text evidence="2">The sequence shown here is derived from an EMBL/GenBank/DDBJ whole genome shotgun (WGS) entry which is preliminary data.</text>
</comment>
<dbReference type="SUPFAM" id="SSF54909">
    <property type="entry name" value="Dimeric alpha+beta barrel"/>
    <property type="match status" value="1"/>
</dbReference>
<protein>
    <submittedName>
        <fullName evidence="2">Antibiotic biosynthesis monooxygenase</fullName>
    </submittedName>
</protein>
<dbReference type="PANTHER" id="PTHR33336:SF3">
    <property type="entry name" value="ABM DOMAIN-CONTAINING PROTEIN"/>
    <property type="match status" value="1"/>
</dbReference>
<dbReference type="InterPro" id="IPR007138">
    <property type="entry name" value="ABM_dom"/>
</dbReference>
<keyword evidence="3" id="KW-1185">Reference proteome</keyword>
<dbReference type="EMBL" id="JAPHVQ010000003">
    <property type="protein sequence ID" value="MDE8034498.1"/>
    <property type="molecule type" value="Genomic_DNA"/>
</dbReference>